<dbReference type="GeneID" id="100897780"/>
<dbReference type="Gene3D" id="2.30.42.10">
    <property type="match status" value="1"/>
</dbReference>
<accession>A0AAJ6QUW0</accession>
<gene>
    <name evidence="4" type="primary">LOC100897780</name>
</gene>
<evidence type="ECO:0000313" key="4">
    <source>
        <dbReference type="RefSeq" id="XP_003744568.1"/>
    </source>
</evidence>
<protein>
    <submittedName>
        <fullName evidence="4">Uncharacterized protein LOC100897780</fullName>
    </submittedName>
</protein>
<dbReference type="PROSITE" id="PS50106">
    <property type="entry name" value="PDZ"/>
    <property type="match status" value="1"/>
</dbReference>
<evidence type="ECO:0000256" key="1">
    <source>
        <dbReference type="SAM" id="MobiDB-lite"/>
    </source>
</evidence>
<feature type="region of interest" description="Disordered" evidence="1">
    <location>
        <begin position="48"/>
        <end position="82"/>
    </location>
</feature>
<dbReference type="InterPro" id="IPR001478">
    <property type="entry name" value="PDZ"/>
</dbReference>
<feature type="compositionally biased region" description="Low complexity" evidence="1">
    <location>
        <begin position="51"/>
        <end position="70"/>
    </location>
</feature>
<dbReference type="Pfam" id="PF00595">
    <property type="entry name" value="PDZ"/>
    <property type="match status" value="1"/>
</dbReference>
<name>A0AAJ6QUW0_9ACAR</name>
<proteinExistence type="predicted"/>
<feature type="domain" description="PDZ" evidence="2">
    <location>
        <begin position="99"/>
        <end position="186"/>
    </location>
</feature>
<dbReference type="RefSeq" id="XP_003744568.1">
    <property type="nucleotide sequence ID" value="XM_003744520.2"/>
</dbReference>
<organism evidence="3 4">
    <name type="scientific">Galendromus occidentalis</name>
    <name type="common">western predatory mite</name>
    <dbReference type="NCBI Taxonomy" id="34638"/>
    <lineage>
        <taxon>Eukaryota</taxon>
        <taxon>Metazoa</taxon>
        <taxon>Ecdysozoa</taxon>
        <taxon>Arthropoda</taxon>
        <taxon>Chelicerata</taxon>
        <taxon>Arachnida</taxon>
        <taxon>Acari</taxon>
        <taxon>Parasitiformes</taxon>
        <taxon>Mesostigmata</taxon>
        <taxon>Gamasina</taxon>
        <taxon>Phytoseioidea</taxon>
        <taxon>Phytoseiidae</taxon>
        <taxon>Typhlodrominae</taxon>
        <taxon>Galendromus</taxon>
    </lineage>
</organism>
<keyword evidence="3" id="KW-1185">Reference proteome</keyword>
<dbReference type="Proteomes" id="UP000694867">
    <property type="component" value="Unplaced"/>
</dbReference>
<dbReference type="InterPro" id="IPR036034">
    <property type="entry name" value="PDZ_sf"/>
</dbReference>
<sequence length="350" mass="39417">MAPTHVSLGLSGSLEHQEESPKWEYLNSTRQHITEKLKNKDSTIQYQGLDSLNSGSSGSPCGSPSSTISPLHTSSNSAAAQAGNPNTFTYSTADLTDCMVLGSRWSSNRFWCFGLTLDEVIAEDGKKWVFIKRIVPRSAADRSLCTQLDVIYSVNDQGVKYKSKERVRELIMASGENLYLKVVTANPLRLANTRKDMLQVIERHGTVTLEAYGNPSYCGLHVDVGFKYISTLTYSAELRKFITIYVISEVDGRRYMDLSQKQCLFMGDVLLCVNGNSVVDVSRSAVSKLMREYDRFTIKIAAMSVLRREVIKDDVRVKRRQLEVCDLEDRGHTLDMTEFHNRLNSNRAKR</sequence>
<dbReference type="AlphaFoldDB" id="A0AAJ6QUW0"/>
<reference evidence="4" key="1">
    <citation type="submission" date="2025-08" db="UniProtKB">
        <authorList>
            <consortium name="RefSeq"/>
        </authorList>
    </citation>
    <scope>IDENTIFICATION</scope>
</reference>
<dbReference type="KEGG" id="goe:100897780"/>
<feature type="compositionally biased region" description="Polar residues" evidence="1">
    <location>
        <begin position="71"/>
        <end position="82"/>
    </location>
</feature>
<dbReference type="SUPFAM" id="SSF50156">
    <property type="entry name" value="PDZ domain-like"/>
    <property type="match status" value="2"/>
</dbReference>
<evidence type="ECO:0000259" key="2">
    <source>
        <dbReference type="PROSITE" id="PS50106"/>
    </source>
</evidence>
<evidence type="ECO:0000313" key="3">
    <source>
        <dbReference type="Proteomes" id="UP000694867"/>
    </source>
</evidence>